<proteinExistence type="predicted"/>
<reference evidence="5" key="1">
    <citation type="submission" date="2020-02" db="EMBL/GenBank/DDBJ databases">
        <authorList>
            <person name="Meier V. D."/>
        </authorList>
    </citation>
    <scope>NUCLEOTIDE SEQUENCE</scope>
    <source>
        <strain evidence="5">AVDCRST_MAG14</strain>
    </source>
</reference>
<accession>A0A6J4QXJ8</accession>
<evidence type="ECO:0000313" key="5">
    <source>
        <dbReference type="EMBL" id="CAA9455248.1"/>
    </source>
</evidence>
<dbReference type="InterPro" id="IPR005234">
    <property type="entry name" value="ScpB_csome_segregation"/>
</dbReference>
<evidence type="ECO:0000256" key="1">
    <source>
        <dbReference type="ARBA" id="ARBA00022490"/>
    </source>
</evidence>
<dbReference type="InterPro" id="IPR036388">
    <property type="entry name" value="WH-like_DNA-bd_sf"/>
</dbReference>
<dbReference type="PIRSF" id="PIRSF019345">
    <property type="entry name" value="ScpB"/>
    <property type="match status" value="1"/>
</dbReference>
<dbReference type="Gene3D" id="1.10.10.10">
    <property type="entry name" value="Winged helix-like DNA-binding domain superfamily/Winged helix DNA-binding domain"/>
    <property type="match status" value="2"/>
</dbReference>
<dbReference type="InterPro" id="IPR036390">
    <property type="entry name" value="WH_DNA-bd_sf"/>
</dbReference>
<keyword evidence="3" id="KW-0159">Chromosome partition</keyword>
<name>A0A6J4QXJ8_9ACTN</name>
<gene>
    <name evidence="5" type="ORF">AVDCRST_MAG14-1514</name>
</gene>
<dbReference type="GO" id="GO:0051304">
    <property type="term" value="P:chromosome separation"/>
    <property type="evidence" value="ECO:0007669"/>
    <property type="project" value="InterPro"/>
</dbReference>
<dbReference type="PANTHER" id="PTHR34298">
    <property type="entry name" value="SEGREGATION AND CONDENSATION PROTEIN B"/>
    <property type="match status" value="1"/>
</dbReference>
<dbReference type="AlphaFoldDB" id="A0A6J4QXJ8"/>
<evidence type="ECO:0000256" key="4">
    <source>
        <dbReference type="ARBA" id="ARBA00023306"/>
    </source>
</evidence>
<organism evidence="5">
    <name type="scientific">uncultured Rubrobacteraceae bacterium</name>
    <dbReference type="NCBI Taxonomy" id="349277"/>
    <lineage>
        <taxon>Bacteria</taxon>
        <taxon>Bacillati</taxon>
        <taxon>Actinomycetota</taxon>
        <taxon>Rubrobacteria</taxon>
        <taxon>Rubrobacterales</taxon>
        <taxon>Rubrobacteraceae</taxon>
        <taxon>environmental samples</taxon>
    </lineage>
</organism>
<dbReference type="GO" id="GO:0051301">
    <property type="term" value="P:cell division"/>
    <property type="evidence" value="ECO:0007669"/>
    <property type="project" value="UniProtKB-KW"/>
</dbReference>
<dbReference type="EMBL" id="CADCVG010000062">
    <property type="protein sequence ID" value="CAA9455248.1"/>
    <property type="molecule type" value="Genomic_DNA"/>
</dbReference>
<evidence type="ECO:0000256" key="3">
    <source>
        <dbReference type="ARBA" id="ARBA00022829"/>
    </source>
</evidence>
<dbReference type="PANTHER" id="PTHR34298:SF2">
    <property type="entry name" value="SEGREGATION AND CONDENSATION PROTEIN B"/>
    <property type="match status" value="1"/>
</dbReference>
<keyword evidence="1" id="KW-0963">Cytoplasm</keyword>
<dbReference type="Pfam" id="PF04079">
    <property type="entry name" value="SMC_ScpB"/>
    <property type="match status" value="1"/>
</dbReference>
<evidence type="ECO:0000256" key="2">
    <source>
        <dbReference type="ARBA" id="ARBA00022618"/>
    </source>
</evidence>
<sequence>MSVRRDNLEQGTPDAAALIEAVLLVSPRPVTLPALLSATALPESEARAALEALGARYSSESSGIVLREVAGGYQLATNPSCEAAVERFREEARPAPLSGAAHEVLSCVLYLGPLTRAGVNAARGVNSDAVVRNLLDRNLLIEAGRDQTKPGAPALLDVTEDFLLAAGARSRDDFPALAEIVDEAEISRVRERVSGAAERPVEAPHGGDG</sequence>
<keyword evidence="4" id="KW-0131">Cell cycle</keyword>
<dbReference type="SUPFAM" id="SSF46785">
    <property type="entry name" value="Winged helix' DNA-binding domain"/>
    <property type="match status" value="2"/>
</dbReference>
<keyword evidence="2" id="KW-0132">Cell division</keyword>
<protein>
    <submittedName>
        <fullName evidence="5">Segregation and condensation protein B</fullName>
    </submittedName>
</protein>